<dbReference type="InterPro" id="IPR011010">
    <property type="entry name" value="DNA_brk_join_enz"/>
</dbReference>
<evidence type="ECO:0000313" key="2">
    <source>
        <dbReference type="EMBL" id="GJE27544.1"/>
    </source>
</evidence>
<keyword evidence="3" id="KW-1185">Reference proteome</keyword>
<dbReference type="Proteomes" id="UP001055156">
    <property type="component" value="Unassembled WGS sequence"/>
</dbReference>
<dbReference type="Gene3D" id="1.10.443.10">
    <property type="entry name" value="Intergrase catalytic core"/>
    <property type="match status" value="1"/>
</dbReference>
<evidence type="ECO:0000313" key="3">
    <source>
        <dbReference type="Proteomes" id="UP001055156"/>
    </source>
</evidence>
<accession>A0ABQ4TAC0</accession>
<sequence length="506" mass="55490">MADVLGGLARIEFARIENTPMNDATPADARRQVEDRLTLALPTLLGLGVLGQSRLSHEIAPAAIDGVFDLLAEVGVKRLAGDDNARRLRPEVPIVAALADENTARGMLGLAPITLPPKPDPIMVELAAIREMIGGQKGPQGPLFSVAAERFIAGRIETYGDPRHPEIGYLRHRSSVFLALVGDKPVDAYDRTDLQHFANELSWLPPNISKQEGYDLARVAEYVAANKEAEGPGLAEKSIRETYLSRIKTILREACADAKVPVAFEGRIVIPKRAAPSKARIAPDQDEFGKVVAAGVASGILSDALLPALGQLTGRRLGLLAFMRRENILRYNGVWVYRPQSHQMRDGRWEPVPFKTGESLGLFVLHDLFAECGFIEWALRDAGPVFPMLMRTEDPADAAQKRMKRLYVRSGADPQRSSTFHGLRVGKIRNDRDLALPARAVRLQVGHELTDVHERYDGQMTDGELKAFATAPLPPGVNWSLLKTIDFGAFAVRQPKGGRPRQSSLQ</sequence>
<dbReference type="RefSeq" id="WP_238311394.1">
    <property type="nucleotide sequence ID" value="NZ_BPQV01000006.1"/>
</dbReference>
<reference evidence="2" key="2">
    <citation type="submission" date="2021-08" db="EMBL/GenBank/DDBJ databases">
        <authorList>
            <person name="Tani A."/>
            <person name="Ola A."/>
            <person name="Ogura Y."/>
            <person name="Katsura K."/>
            <person name="Hayashi T."/>
        </authorList>
    </citation>
    <scope>NUCLEOTIDE SEQUENCE</scope>
    <source>
        <strain evidence="2">NBRC 15689</strain>
    </source>
</reference>
<gene>
    <name evidence="2" type="ORF">LKMONMHP_2404</name>
</gene>
<proteinExistence type="predicted"/>
<dbReference type="InterPro" id="IPR013762">
    <property type="entry name" value="Integrase-like_cat_sf"/>
</dbReference>
<comment type="caution">
    <text evidence="2">The sequence shown here is derived from an EMBL/GenBank/DDBJ whole genome shotgun (WGS) entry which is preliminary data.</text>
</comment>
<dbReference type="SUPFAM" id="SSF56349">
    <property type="entry name" value="DNA breaking-rejoining enzymes"/>
    <property type="match status" value="1"/>
</dbReference>
<organism evidence="2 3">
    <name type="scientific">Methylobacterium organophilum</name>
    <dbReference type="NCBI Taxonomy" id="410"/>
    <lineage>
        <taxon>Bacteria</taxon>
        <taxon>Pseudomonadati</taxon>
        <taxon>Pseudomonadota</taxon>
        <taxon>Alphaproteobacteria</taxon>
        <taxon>Hyphomicrobiales</taxon>
        <taxon>Methylobacteriaceae</taxon>
        <taxon>Methylobacterium</taxon>
    </lineage>
</organism>
<reference evidence="2" key="1">
    <citation type="journal article" date="2021" name="Front. Microbiol.">
        <title>Comprehensive Comparative Genomics and Phenotyping of Methylobacterium Species.</title>
        <authorList>
            <person name="Alessa O."/>
            <person name="Ogura Y."/>
            <person name="Fujitani Y."/>
            <person name="Takami H."/>
            <person name="Hayashi T."/>
            <person name="Sahin N."/>
            <person name="Tani A."/>
        </authorList>
    </citation>
    <scope>NUCLEOTIDE SEQUENCE</scope>
    <source>
        <strain evidence="2">NBRC 15689</strain>
    </source>
</reference>
<name>A0ABQ4TAC0_METOR</name>
<keyword evidence="1" id="KW-0233">DNA recombination</keyword>
<protein>
    <submittedName>
        <fullName evidence="2">Uncharacterized protein</fullName>
    </submittedName>
</protein>
<evidence type="ECO:0000256" key="1">
    <source>
        <dbReference type="ARBA" id="ARBA00023172"/>
    </source>
</evidence>
<dbReference type="EMBL" id="BPQV01000006">
    <property type="protein sequence ID" value="GJE27544.1"/>
    <property type="molecule type" value="Genomic_DNA"/>
</dbReference>